<dbReference type="HOGENOM" id="CLU_3124724_0_0_1"/>
<dbReference type="GeneID" id="19121837"/>
<protein>
    <submittedName>
        <fullName evidence="2">Uncharacterized protein</fullName>
    </submittedName>
</protein>
<dbReference type="AlphaFoldDB" id="W6ZM68"/>
<proteinExistence type="predicted"/>
<reference evidence="2 3" key="1">
    <citation type="journal article" date="2013" name="PLoS Genet.">
        <title>Comparative genome structure, secondary metabolite, and effector coding capacity across Cochliobolus pathogens.</title>
        <authorList>
            <person name="Condon B.J."/>
            <person name="Leng Y."/>
            <person name="Wu D."/>
            <person name="Bushley K.E."/>
            <person name="Ohm R.A."/>
            <person name="Otillar R."/>
            <person name="Martin J."/>
            <person name="Schackwitz W."/>
            <person name="Grimwood J."/>
            <person name="MohdZainudin N."/>
            <person name="Xue C."/>
            <person name="Wang R."/>
            <person name="Manning V.A."/>
            <person name="Dhillon B."/>
            <person name="Tu Z.J."/>
            <person name="Steffenson B.J."/>
            <person name="Salamov A."/>
            <person name="Sun H."/>
            <person name="Lowry S."/>
            <person name="LaButti K."/>
            <person name="Han J."/>
            <person name="Copeland A."/>
            <person name="Lindquist E."/>
            <person name="Barry K."/>
            <person name="Schmutz J."/>
            <person name="Baker S.E."/>
            <person name="Ciuffetti L.M."/>
            <person name="Grigoriev I.V."/>
            <person name="Zhong S."/>
            <person name="Turgeon B.G."/>
        </authorList>
    </citation>
    <scope>NUCLEOTIDE SEQUENCE [LARGE SCALE GENOMIC DNA]</scope>
    <source>
        <strain evidence="2 3">ATCC 44560</strain>
    </source>
</reference>
<evidence type="ECO:0000313" key="3">
    <source>
        <dbReference type="Proteomes" id="UP000054032"/>
    </source>
</evidence>
<accession>W6ZM68</accession>
<feature type="region of interest" description="Disordered" evidence="1">
    <location>
        <begin position="22"/>
        <end position="50"/>
    </location>
</feature>
<dbReference type="Proteomes" id="UP000054032">
    <property type="component" value="Unassembled WGS sequence"/>
</dbReference>
<evidence type="ECO:0000256" key="1">
    <source>
        <dbReference type="SAM" id="MobiDB-lite"/>
    </source>
</evidence>
<dbReference type="KEGG" id="bor:COCMIDRAFT_313"/>
<dbReference type="EMBL" id="KI963919">
    <property type="protein sequence ID" value="EUC51093.1"/>
    <property type="molecule type" value="Genomic_DNA"/>
</dbReference>
<name>W6ZM68_COCMI</name>
<gene>
    <name evidence="2" type="ORF">COCMIDRAFT_313</name>
</gene>
<organism evidence="2 3">
    <name type="scientific">Bipolaris oryzae ATCC 44560</name>
    <dbReference type="NCBI Taxonomy" id="930090"/>
    <lineage>
        <taxon>Eukaryota</taxon>
        <taxon>Fungi</taxon>
        <taxon>Dikarya</taxon>
        <taxon>Ascomycota</taxon>
        <taxon>Pezizomycotina</taxon>
        <taxon>Dothideomycetes</taxon>
        <taxon>Pleosporomycetidae</taxon>
        <taxon>Pleosporales</taxon>
        <taxon>Pleosporineae</taxon>
        <taxon>Pleosporaceae</taxon>
        <taxon>Bipolaris</taxon>
    </lineage>
</organism>
<keyword evidence="3" id="KW-1185">Reference proteome</keyword>
<dbReference type="RefSeq" id="XP_007682302.1">
    <property type="nucleotide sequence ID" value="XM_007684112.1"/>
</dbReference>
<evidence type="ECO:0000313" key="2">
    <source>
        <dbReference type="EMBL" id="EUC51093.1"/>
    </source>
</evidence>
<sequence length="50" mass="5492">MPAVWPQFLVSLELGEGYRHDVFDQGSRPARRNYNGPSSGEAAATENTVI</sequence>